<evidence type="ECO:0000313" key="2">
    <source>
        <dbReference type="Proteomes" id="UP000031599"/>
    </source>
</evidence>
<organism evidence="1 2">
    <name type="scientific">Enhygromyxa salina</name>
    <dbReference type="NCBI Taxonomy" id="215803"/>
    <lineage>
        <taxon>Bacteria</taxon>
        <taxon>Pseudomonadati</taxon>
        <taxon>Myxococcota</taxon>
        <taxon>Polyangia</taxon>
        <taxon>Nannocystales</taxon>
        <taxon>Nannocystaceae</taxon>
        <taxon>Enhygromyxa</taxon>
    </lineage>
</organism>
<dbReference type="Proteomes" id="UP000031599">
    <property type="component" value="Unassembled WGS sequence"/>
</dbReference>
<reference evidence="1 2" key="1">
    <citation type="submission" date="2014-12" db="EMBL/GenBank/DDBJ databases">
        <title>Genome assembly of Enhygromyxa salina DSM 15201.</title>
        <authorList>
            <person name="Sharma G."/>
            <person name="Subramanian S."/>
        </authorList>
    </citation>
    <scope>NUCLEOTIDE SEQUENCE [LARGE SCALE GENOMIC DNA]</scope>
    <source>
        <strain evidence="1 2">DSM 15201</strain>
    </source>
</reference>
<evidence type="ECO:0000313" key="1">
    <source>
        <dbReference type="EMBL" id="KIG17373.1"/>
    </source>
</evidence>
<dbReference type="EMBL" id="JMCC02000026">
    <property type="protein sequence ID" value="KIG17373.1"/>
    <property type="molecule type" value="Genomic_DNA"/>
</dbReference>
<sequence>MPASQNLEVCPIRLRFRSLASARSDASDDARRTSTPC</sequence>
<protein>
    <submittedName>
        <fullName evidence="1">Uncharacterized protein</fullName>
    </submittedName>
</protein>
<proteinExistence type="predicted"/>
<name>A0A0C2A1X3_9BACT</name>
<accession>A0A0C2A1X3</accession>
<dbReference type="AlphaFoldDB" id="A0A0C2A1X3"/>
<comment type="caution">
    <text evidence="1">The sequence shown here is derived from an EMBL/GenBank/DDBJ whole genome shotgun (WGS) entry which is preliminary data.</text>
</comment>
<gene>
    <name evidence="1" type="ORF">DB30_03430</name>
</gene>